<protein>
    <submittedName>
        <fullName evidence="2">Phytochelatin synthase</fullName>
    </submittedName>
</protein>
<evidence type="ECO:0000256" key="1">
    <source>
        <dbReference type="SAM" id="SignalP"/>
    </source>
</evidence>
<feature type="signal peptide" evidence="1">
    <location>
        <begin position="1"/>
        <end position="24"/>
    </location>
</feature>
<keyword evidence="1" id="KW-0732">Signal</keyword>
<reference evidence="2" key="1">
    <citation type="submission" date="2023-09" db="EMBL/GenBank/DDBJ databases">
        <title>30 novel species of actinomycetes from the DSMZ collection.</title>
        <authorList>
            <person name="Nouioui I."/>
        </authorList>
    </citation>
    <scope>NUCLEOTIDE SEQUENCE</scope>
    <source>
        <strain evidence="2">DSM 115977</strain>
    </source>
</reference>
<dbReference type="EMBL" id="JAVRFL010000077">
    <property type="protein sequence ID" value="MDT0533377.1"/>
    <property type="molecule type" value="Genomic_DNA"/>
</dbReference>
<feature type="chain" id="PRO_5047258455" evidence="1">
    <location>
        <begin position="25"/>
        <end position="85"/>
    </location>
</feature>
<dbReference type="Proteomes" id="UP001180973">
    <property type="component" value="Unassembled WGS sequence"/>
</dbReference>
<sequence length="85" mass="8796">MRTDILRKTALTAAGLAFTGGAIAGPVTTALAAPTTPVSATVTQDRKGGERELGVRYEAQPNFYYCGPAAARNALSVQGKNIDVD</sequence>
<keyword evidence="3" id="KW-1185">Reference proteome</keyword>
<proteinExistence type="predicted"/>
<gene>
    <name evidence="2" type="ORF">RM555_30780</name>
</gene>
<organism evidence="2 3">
    <name type="scientific">Micromonospora reichwaldensis</name>
    <dbReference type="NCBI Taxonomy" id="3075516"/>
    <lineage>
        <taxon>Bacteria</taxon>
        <taxon>Bacillati</taxon>
        <taxon>Actinomycetota</taxon>
        <taxon>Actinomycetes</taxon>
        <taxon>Micromonosporales</taxon>
        <taxon>Micromonosporaceae</taxon>
        <taxon>Micromonospora</taxon>
    </lineage>
</organism>
<evidence type="ECO:0000313" key="3">
    <source>
        <dbReference type="Proteomes" id="UP001180973"/>
    </source>
</evidence>
<comment type="caution">
    <text evidence="2">The sequence shown here is derived from an EMBL/GenBank/DDBJ whole genome shotgun (WGS) entry which is preliminary data.</text>
</comment>
<feature type="non-terminal residue" evidence="2">
    <location>
        <position position="85"/>
    </location>
</feature>
<name>A0ABU2X819_9ACTN</name>
<accession>A0ABU2X819</accession>
<evidence type="ECO:0000313" key="2">
    <source>
        <dbReference type="EMBL" id="MDT0533377.1"/>
    </source>
</evidence>